<evidence type="ECO:0000313" key="1">
    <source>
        <dbReference type="Proteomes" id="UP000095287"/>
    </source>
</evidence>
<organism evidence="1 2">
    <name type="scientific">Steinernema glaseri</name>
    <dbReference type="NCBI Taxonomy" id="37863"/>
    <lineage>
        <taxon>Eukaryota</taxon>
        <taxon>Metazoa</taxon>
        <taxon>Ecdysozoa</taxon>
        <taxon>Nematoda</taxon>
        <taxon>Chromadorea</taxon>
        <taxon>Rhabditida</taxon>
        <taxon>Tylenchina</taxon>
        <taxon>Panagrolaimomorpha</taxon>
        <taxon>Strongyloidoidea</taxon>
        <taxon>Steinernematidae</taxon>
        <taxon>Steinernema</taxon>
    </lineage>
</organism>
<keyword evidence="1" id="KW-1185">Reference proteome</keyword>
<proteinExistence type="predicted"/>
<protein>
    <submittedName>
        <fullName evidence="2">F-box domain-containing protein</fullName>
    </submittedName>
</protein>
<dbReference type="WBParaSite" id="L893_g6139.t1">
    <property type="protein sequence ID" value="L893_g6139.t1"/>
    <property type="gene ID" value="L893_g6139"/>
</dbReference>
<accession>A0A1I8AHY6</accession>
<evidence type="ECO:0000313" key="2">
    <source>
        <dbReference type="WBParaSite" id="L893_g6139.t1"/>
    </source>
</evidence>
<sequence>MDTVPRLFMESVCLCLLDRPSLRESTKIPSVWGKICTATSKKIHTLRVVLDGSAEKIYAAAEPVRAYNTNAVFFSDLPLAVPLDSVDPKYITNFRIETNTRFIVPSSTWKEITLDNLQRLVHFIRPRVVHFIRPVRNERPPLRYFESINTLILYRQSNWINGKLLAMQLPCDVVIQDPIV</sequence>
<dbReference type="Proteomes" id="UP000095287">
    <property type="component" value="Unplaced"/>
</dbReference>
<dbReference type="AlphaFoldDB" id="A0A1I8AHY6"/>
<name>A0A1I8AHY6_9BILA</name>
<reference evidence="2" key="1">
    <citation type="submission" date="2016-11" db="UniProtKB">
        <authorList>
            <consortium name="WormBaseParasite"/>
        </authorList>
    </citation>
    <scope>IDENTIFICATION</scope>
</reference>